<name>A0ABP0FBK2_CLALP</name>
<sequence>MRVSAKNFINVFLVAALLSFSVAKQARKSQNMEPVDVKQWGLPEDKRYVSVREINTANFKSKVLESDDAWIVVLYRNKLSKKWKQHAEELLGSIWYGKINVDEEQELAKKLAGDLKETELMEGTALVFPFGKSKTGNVKKTGKWPQKANEPHIAEEMAKGTIPDRMRRLTFTPGNMNAFQDWIVTSYYKDRPPRFPILCITDKREPIVPALFLVLSHYFADFFSFALMRKSYVQNMRSHFKEVPVPKTYPHYLLLLGKEPTGDDMYTEKLMMSFDIIPFISDKYGKPGHFSSVVKYLFTANDDFRKELPGRSSNEHRDITQMTYARNRIVDRIKTVSKVYKSKEKDEL</sequence>
<comment type="caution">
    <text evidence="2">The sequence shown here is derived from an EMBL/GenBank/DDBJ whole genome shotgun (WGS) entry which is preliminary data.</text>
</comment>
<protein>
    <submittedName>
        <fullName evidence="2">Uncharacterized protein</fullName>
    </submittedName>
</protein>
<organism evidence="2 3">
    <name type="scientific">Clavelina lepadiformis</name>
    <name type="common">Light-bulb sea squirt</name>
    <name type="synonym">Ascidia lepadiformis</name>
    <dbReference type="NCBI Taxonomy" id="159417"/>
    <lineage>
        <taxon>Eukaryota</taxon>
        <taxon>Metazoa</taxon>
        <taxon>Chordata</taxon>
        <taxon>Tunicata</taxon>
        <taxon>Ascidiacea</taxon>
        <taxon>Aplousobranchia</taxon>
        <taxon>Clavelinidae</taxon>
        <taxon>Clavelina</taxon>
    </lineage>
</organism>
<gene>
    <name evidence="2" type="ORF">CVLEPA_LOCUS5252</name>
</gene>
<dbReference type="SUPFAM" id="SSF52833">
    <property type="entry name" value="Thioredoxin-like"/>
    <property type="match status" value="1"/>
</dbReference>
<keyword evidence="3" id="KW-1185">Reference proteome</keyword>
<dbReference type="Proteomes" id="UP001642483">
    <property type="component" value="Unassembled WGS sequence"/>
</dbReference>
<feature type="signal peptide" evidence="1">
    <location>
        <begin position="1"/>
        <end position="23"/>
    </location>
</feature>
<accession>A0ABP0FBK2</accession>
<evidence type="ECO:0000313" key="3">
    <source>
        <dbReference type="Proteomes" id="UP001642483"/>
    </source>
</evidence>
<feature type="chain" id="PRO_5047165894" evidence="1">
    <location>
        <begin position="24"/>
        <end position="348"/>
    </location>
</feature>
<evidence type="ECO:0000313" key="2">
    <source>
        <dbReference type="EMBL" id="CAK8675707.1"/>
    </source>
</evidence>
<proteinExistence type="predicted"/>
<reference evidence="2 3" key="1">
    <citation type="submission" date="2024-02" db="EMBL/GenBank/DDBJ databases">
        <authorList>
            <person name="Daric V."/>
            <person name="Darras S."/>
        </authorList>
    </citation>
    <scope>NUCLEOTIDE SEQUENCE [LARGE SCALE GENOMIC DNA]</scope>
</reference>
<dbReference type="InterPro" id="IPR036249">
    <property type="entry name" value="Thioredoxin-like_sf"/>
</dbReference>
<keyword evidence="1" id="KW-0732">Signal</keyword>
<dbReference type="Gene3D" id="3.40.30.10">
    <property type="entry name" value="Glutaredoxin"/>
    <property type="match status" value="1"/>
</dbReference>
<evidence type="ECO:0000256" key="1">
    <source>
        <dbReference type="SAM" id="SignalP"/>
    </source>
</evidence>
<dbReference type="EMBL" id="CAWYQH010000024">
    <property type="protein sequence ID" value="CAK8675707.1"/>
    <property type="molecule type" value="Genomic_DNA"/>
</dbReference>